<reference evidence="2 3" key="1">
    <citation type="journal article" date="2014" name="PLoS Genet.">
        <title>Phylogenetically driven sequencing of extremely halophilic archaea reveals strategies for static and dynamic osmo-response.</title>
        <authorList>
            <person name="Becker E.A."/>
            <person name="Seitzer P.M."/>
            <person name="Tritt A."/>
            <person name="Larsen D."/>
            <person name="Krusor M."/>
            <person name="Yao A.I."/>
            <person name="Wu D."/>
            <person name="Madern D."/>
            <person name="Eisen J.A."/>
            <person name="Darling A.E."/>
            <person name="Facciotti M.T."/>
        </authorList>
    </citation>
    <scope>NUCLEOTIDE SEQUENCE [LARGE SCALE GENOMIC DNA]</scope>
    <source>
        <strain evidence="2 3">JCM 13552</strain>
    </source>
</reference>
<dbReference type="OrthoDB" id="189852at2157"/>
<sequence length="86" mass="9467">MTQSTALDPKALGKAWGLFWSALVVFVGITSRLGWGTRWESLFEDLYPGYNQTVSGLVIGGFLALLDGVFDAYIVARLYNRFAAES</sequence>
<feature type="transmembrane region" description="Helical" evidence="1">
    <location>
        <begin position="12"/>
        <end position="34"/>
    </location>
</feature>
<keyword evidence="1" id="KW-1133">Transmembrane helix</keyword>
<organism evidence="2 3">
    <name type="scientific">Halococcus thailandensis JCM 13552</name>
    <dbReference type="NCBI Taxonomy" id="1227457"/>
    <lineage>
        <taxon>Archaea</taxon>
        <taxon>Methanobacteriati</taxon>
        <taxon>Methanobacteriota</taxon>
        <taxon>Stenosarchaea group</taxon>
        <taxon>Halobacteria</taxon>
        <taxon>Halobacteriales</taxon>
        <taxon>Halococcaceae</taxon>
        <taxon>Halococcus</taxon>
    </lineage>
</organism>
<evidence type="ECO:0000313" key="2">
    <source>
        <dbReference type="EMBL" id="EMA56497.1"/>
    </source>
</evidence>
<name>M0NEW7_9EURY</name>
<dbReference type="Proteomes" id="UP000011680">
    <property type="component" value="Unassembled WGS sequence"/>
</dbReference>
<dbReference type="AlphaFoldDB" id="M0NEW7"/>
<comment type="caution">
    <text evidence="2">The sequence shown here is derived from an EMBL/GenBank/DDBJ whole genome shotgun (WGS) entry which is preliminary data.</text>
</comment>
<keyword evidence="1" id="KW-0812">Transmembrane</keyword>
<dbReference type="EMBL" id="AOMF01000037">
    <property type="protein sequence ID" value="EMA56497.1"/>
    <property type="molecule type" value="Genomic_DNA"/>
</dbReference>
<feature type="transmembrane region" description="Helical" evidence="1">
    <location>
        <begin position="54"/>
        <end position="76"/>
    </location>
</feature>
<keyword evidence="3" id="KW-1185">Reference proteome</keyword>
<dbReference type="NCBIfam" id="NF037947">
    <property type="entry name" value="holin_4"/>
    <property type="match status" value="1"/>
</dbReference>
<dbReference type="eggNOG" id="arCOG11653">
    <property type="taxonomic scope" value="Archaea"/>
</dbReference>
<gene>
    <name evidence="2" type="ORF">C451_02193</name>
</gene>
<protein>
    <submittedName>
        <fullName evidence="2">Uncharacterized protein</fullName>
    </submittedName>
</protein>
<accession>M0NEW7</accession>
<evidence type="ECO:0000313" key="3">
    <source>
        <dbReference type="Proteomes" id="UP000011680"/>
    </source>
</evidence>
<keyword evidence="1" id="KW-0472">Membrane</keyword>
<dbReference type="RefSeq" id="WP_007737134.1">
    <property type="nucleotide sequence ID" value="NZ_AOMF01000037.1"/>
</dbReference>
<proteinExistence type="predicted"/>
<evidence type="ECO:0000256" key="1">
    <source>
        <dbReference type="SAM" id="Phobius"/>
    </source>
</evidence>